<dbReference type="InterPro" id="IPR003593">
    <property type="entry name" value="AAA+_ATPase"/>
</dbReference>
<dbReference type="NCBIfam" id="TIGR04521">
    <property type="entry name" value="ECF_ATPase_2"/>
    <property type="match status" value="1"/>
</dbReference>
<comment type="subunit">
    <text evidence="8">Forms a stable energy-coupling factor (ECF) transporter complex composed of 2 membrane-embedded substrate-binding proteins (S component), 2 ATP-binding proteins (A component) and 2 transmembrane proteins (T component).</text>
</comment>
<keyword evidence="3 8" id="KW-1003">Cell membrane</keyword>
<evidence type="ECO:0000256" key="6">
    <source>
        <dbReference type="ARBA" id="ARBA00022967"/>
    </source>
</evidence>
<dbReference type="SUPFAM" id="SSF52540">
    <property type="entry name" value="P-loop containing nucleoside triphosphate hydrolases"/>
    <property type="match status" value="1"/>
</dbReference>
<organism evidence="10 11">
    <name type="scientific">Dictyobacter halimunensis</name>
    <dbReference type="NCBI Taxonomy" id="3026934"/>
    <lineage>
        <taxon>Bacteria</taxon>
        <taxon>Bacillati</taxon>
        <taxon>Chloroflexota</taxon>
        <taxon>Ktedonobacteria</taxon>
        <taxon>Ktedonobacterales</taxon>
        <taxon>Dictyobacteraceae</taxon>
        <taxon>Dictyobacter</taxon>
    </lineage>
</organism>
<accession>A0ABQ6FKU1</accession>
<evidence type="ECO:0000256" key="2">
    <source>
        <dbReference type="ARBA" id="ARBA00022448"/>
    </source>
</evidence>
<evidence type="ECO:0000256" key="3">
    <source>
        <dbReference type="ARBA" id="ARBA00022475"/>
    </source>
</evidence>
<keyword evidence="2 8" id="KW-0813">Transport</keyword>
<dbReference type="Gene3D" id="3.40.50.300">
    <property type="entry name" value="P-loop containing nucleotide triphosphate hydrolases"/>
    <property type="match status" value="1"/>
</dbReference>
<dbReference type="PANTHER" id="PTHR43553">
    <property type="entry name" value="HEAVY METAL TRANSPORTER"/>
    <property type="match status" value="1"/>
</dbReference>
<comment type="similarity">
    <text evidence="8">Belongs to the ABC transporter superfamily. Energy-coupling factor EcfA family.</text>
</comment>
<comment type="subcellular location">
    <subcellularLocation>
        <location evidence="1 8">Cell membrane</location>
        <topology evidence="1 8">Peripheral membrane protein</topology>
    </subcellularLocation>
</comment>
<keyword evidence="6" id="KW-1278">Translocase</keyword>
<dbReference type="Proteomes" id="UP001344906">
    <property type="component" value="Unassembled WGS sequence"/>
</dbReference>
<evidence type="ECO:0000259" key="9">
    <source>
        <dbReference type="PROSITE" id="PS50893"/>
    </source>
</evidence>
<dbReference type="EC" id="7.-.-.-" evidence="8"/>
<name>A0ABQ6FKU1_9CHLR</name>
<dbReference type="InterPro" id="IPR015856">
    <property type="entry name" value="ABC_transpr_CbiO/EcfA_su"/>
</dbReference>
<dbReference type="CDD" id="cd03225">
    <property type="entry name" value="ABC_cobalt_CbiO_domain1"/>
    <property type="match status" value="1"/>
</dbReference>
<keyword evidence="5 8" id="KW-0067">ATP-binding</keyword>
<dbReference type="InterPro" id="IPR050095">
    <property type="entry name" value="ECF_ABC_transporter_ATP-bd"/>
</dbReference>
<sequence>MQNPIIKVEHLSYQYEMGQSSRKALDDISFEIARGSCTAIIGYNGSGKSTLVQHFNGLLRPTEGTVLVDGINVGDRRKDLRALRQRVGMLFQYPESQLFEQTVFADVAFGPQRMHMRRREVRGRVQDALDSVGLPHQHYGSRSPFALSGGQRRRVALAGLLAMSPTILILDEPTIGLDGEGRAEFYACLQRLQRERGITIIIVSHDMSEVARIADRVCVLYQGHLMAQGTPREIFTHNDQLKQWGLTVPPLQQLLARLHRSDGTVPLDLLTVDEMLAFLLKQKHTFQHIDQQSTRTYPAVCPAPRPQPRIQRAPIAPIRLTRGHGESHESMKKR</sequence>
<dbReference type="Pfam" id="PF00005">
    <property type="entry name" value="ABC_tran"/>
    <property type="match status" value="1"/>
</dbReference>
<evidence type="ECO:0000313" key="11">
    <source>
        <dbReference type="Proteomes" id="UP001344906"/>
    </source>
</evidence>
<keyword evidence="4 8" id="KW-0547">Nucleotide-binding</keyword>
<proteinExistence type="inferred from homology"/>
<dbReference type="EMBL" id="BSRI01000001">
    <property type="protein sequence ID" value="GLV54271.1"/>
    <property type="molecule type" value="Genomic_DNA"/>
</dbReference>
<dbReference type="RefSeq" id="WP_338247977.1">
    <property type="nucleotide sequence ID" value="NZ_BSRI01000001.1"/>
</dbReference>
<evidence type="ECO:0000256" key="7">
    <source>
        <dbReference type="ARBA" id="ARBA00023136"/>
    </source>
</evidence>
<evidence type="ECO:0000313" key="10">
    <source>
        <dbReference type="EMBL" id="GLV54271.1"/>
    </source>
</evidence>
<dbReference type="PANTHER" id="PTHR43553:SF27">
    <property type="entry name" value="ENERGY-COUPLING FACTOR TRANSPORTER ATP-BINDING PROTEIN ECFA2"/>
    <property type="match status" value="1"/>
</dbReference>
<evidence type="ECO:0000256" key="5">
    <source>
        <dbReference type="ARBA" id="ARBA00022840"/>
    </source>
</evidence>
<reference evidence="10 11" key="1">
    <citation type="submission" date="2023-02" db="EMBL/GenBank/DDBJ databases">
        <title>Dictyobacter halimunensis sp. nov., a new member of the class Ktedonobacteria from forest soil in a geothermal area.</title>
        <authorList>
            <person name="Rachmania M.K."/>
            <person name="Ningsih F."/>
            <person name="Sakai Y."/>
            <person name="Yabe S."/>
            <person name="Yokota A."/>
            <person name="Sjamsuridzal W."/>
        </authorList>
    </citation>
    <scope>NUCLEOTIDE SEQUENCE [LARGE SCALE GENOMIC DNA]</scope>
    <source>
        <strain evidence="10 11">S3.2.2.5</strain>
    </source>
</reference>
<evidence type="ECO:0000256" key="1">
    <source>
        <dbReference type="ARBA" id="ARBA00004202"/>
    </source>
</evidence>
<comment type="function">
    <text evidence="8">ATP-binding (A) component of a common energy-coupling factor (ECF) ABC-transporter complex.</text>
</comment>
<feature type="domain" description="ABC transporter" evidence="9">
    <location>
        <begin position="6"/>
        <end position="247"/>
    </location>
</feature>
<dbReference type="InterPro" id="IPR003439">
    <property type="entry name" value="ABC_transporter-like_ATP-bd"/>
</dbReference>
<protein>
    <recommendedName>
        <fullName evidence="8">Energy-coupling factor transporter ATP-binding protein EcfA2</fullName>
        <ecNumber evidence="8">7.-.-.-</ecNumber>
    </recommendedName>
</protein>
<keyword evidence="7 8" id="KW-0472">Membrane</keyword>
<comment type="caution">
    <text evidence="10">The sequence shown here is derived from an EMBL/GenBank/DDBJ whole genome shotgun (WGS) entry which is preliminary data.</text>
</comment>
<dbReference type="PROSITE" id="PS00211">
    <property type="entry name" value="ABC_TRANSPORTER_1"/>
    <property type="match status" value="1"/>
</dbReference>
<dbReference type="PROSITE" id="PS50893">
    <property type="entry name" value="ABC_TRANSPORTER_2"/>
    <property type="match status" value="1"/>
</dbReference>
<dbReference type="SMART" id="SM00382">
    <property type="entry name" value="AAA"/>
    <property type="match status" value="1"/>
</dbReference>
<evidence type="ECO:0000256" key="4">
    <source>
        <dbReference type="ARBA" id="ARBA00022741"/>
    </source>
</evidence>
<dbReference type="InterPro" id="IPR017871">
    <property type="entry name" value="ABC_transporter-like_CS"/>
</dbReference>
<gene>
    <name evidence="10" type="primary">ecfA_1</name>
    <name evidence="10" type="ORF">KDH_11190</name>
</gene>
<dbReference type="GO" id="GO:0005524">
    <property type="term" value="F:ATP binding"/>
    <property type="evidence" value="ECO:0007669"/>
    <property type="project" value="UniProtKB-KW"/>
</dbReference>
<dbReference type="InterPro" id="IPR030946">
    <property type="entry name" value="EcfA2"/>
</dbReference>
<evidence type="ECO:0000256" key="8">
    <source>
        <dbReference type="RuleBase" id="RU365104"/>
    </source>
</evidence>
<keyword evidence="11" id="KW-1185">Reference proteome</keyword>
<dbReference type="InterPro" id="IPR027417">
    <property type="entry name" value="P-loop_NTPase"/>
</dbReference>